<feature type="domain" description="Dienelactone hydrolase" evidence="1">
    <location>
        <begin position="80"/>
        <end position="182"/>
    </location>
</feature>
<name>A0A5B8LVH9_9HYPH</name>
<reference evidence="2 3" key="1">
    <citation type="submission" date="2019-07" db="EMBL/GenBank/DDBJ databases">
        <title>Full genome sequence of Devosia sp. Gsoil 520.</title>
        <authorList>
            <person name="Im W.-T."/>
        </authorList>
    </citation>
    <scope>NUCLEOTIDE SEQUENCE [LARGE SCALE GENOMIC DNA]</scope>
    <source>
        <strain evidence="2 3">Gsoil 520</strain>
    </source>
</reference>
<sequence length="205" mass="21998">MADYHYREGKGATAQAPLFLVFHGTGGDENQFFDLAGQLLPGARVVAPRGDVSEGGALRYFRRTGEGVYDMDDLALRVAQMVAFVEARKAEGNAAQVVGLGYSNGANILAAVQFEVPGLFDASVLMHPMIPFSPPKVDLTGKRVLITAGQRDPMAPAAMTQGLSDYFAGQGAETNLFWHPGGHELRQEELRETQAFLSGLGTIRA</sequence>
<dbReference type="InterPro" id="IPR002925">
    <property type="entry name" value="Dienelactn_hydro"/>
</dbReference>
<dbReference type="Proteomes" id="UP000315364">
    <property type="component" value="Chromosome"/>
</dbReference>
<dbReference type="InterPro" id="IPR029058">
    <property type="entry name" value="AB_hydrolase_fold"/>
</dbReference>
<organism evidence="2 3">
    <name type="scientific">Devosia ginsengisoli</name>
    <dbReference type="NCBI Taxonomy" id="400770"/>
    <lineage>
        <taxon>Bacteria</taxon>
        <taxon>Pseudomonadati</taxon>
        <taxon>Pseudomonadota</taxon>
        <taxon>Alphaproteobacteria</taxon>
        <taxon>Hyphomicrobiales</taxon>
        <taxon>Devosiaceae</taxon>
        <taxon>Devosia</taxon>
    </lineage>
</organism>
<dbReference type="OrthoDB" id="9796570at2"/>
<proteinExistence type="predicted"/>
<keyword evidence="2" id="KW-0378">Hydrolase</keyword>
<dbReference type="Pfam" id="PF01738">
    <property type="entry name" value="DLH"/>
    <property type="match status" value="1"/>
</dbReference>
<protein>
    <submittedName>
        <fullName evidence="2">Alpha/beta hydrolase</fullName>
    </submittedName>
</protein>
<gene>
    <name evidence="2" type="ORF">FPZ08_13115</name>
</gene>
<keyword evidence="3" id="KW-1185">Reference proteome</keyword>
<dbReference type="KEGG" id="dea:FPZ08_13115"/>
<evidence type="ECO:0000313" key="3">
    <source>
        <dbReference type="Proteomes" id="UP000315364"/>
    </source>
</evidence>
<dbReference type="Gene3D" id="3.40.50.1820">
    <property type="entry name" value="alpha/beta hydrolase"/>
    <property type="match status" value="1"/>
</dbReference>
<dbReference type="AlphaFoldDB" id="A0A5B8LVH9"/>
<evidence type="ECO:0000313" key="2">
    <source>
        <dbReference type="EMBL" id="QDZ11614.1"/>
    </source>
</evidence>
<dbReference type="RefSeq" id="WP_146290432.1">
    <property type="nucleotide sequence ID" value="NZ_CP042304.1"/>
</dbReference>
<evidence type="ECO:0000259" key="1">
    <source>
        <dbReference type="Pfam" id="PF01738"/>
    </source>
</evidence>
<dbReference type="EMBL" id="CP042304">
    <property type="protein sequence ID" value="QDZ11614.1"/>
    <property type="molecule type" value="Genomic_DNA"/>
</dbReference>
<dbReference type="GO" id="GO:0016787">
    <property type="term" value="F:hydrolase activity"/>
    <property type="evidence" value="ECO:0007669"/>
    <property type="project" value="UniProtKB-KW"/>
</dbReference>
<dbReference type="SUPFAM" id="SSF53474">
    <property type="entry name" value="alpha/beta-Hydrolases"/>
    <property type="match status" value="1"/>
</dbReference>
<accession>A0A5B8LVH9</accession>